<dbReference type="InterPro" id="IPR029001">
    <property type="entry name" value="ITPase-like_fam"/>
</dbReference>
<evidence type="ECO:0000313" key="4">
    <source>
        <dbReference type="EMBL" id="MBE9252547.1"/>
    </source>
</evidence>
<dbReference type="Pfam" id="PF02545">
    <property type="entry name" value="Maf"/>
    <property type="match status" value="1"/>
</dbReference>
<evidence type="ECO:0000256" key="2">
    <source>
        <dbReference type="ARBA" id="ARBA00022801"/>
    </source>
</evidence>
<comment type="caution">
    <text evidence="3">Lacks conserved residue(s) required for the propagation of feature annotation.</text>
</comment>
<keyword evidence="2 3" id="KW-0378">Hydrolase</keyword>
<dbReference type="PANTHER" id="PTHR43213:SF5">
    <property type="entry name" value="BIFUNCTIONAL DTTP_UTP PYROPHOSPHATASE_METHYLTRANSFERASE PROTEIN-RELATED"/>
    <property type="match status" value="1"/>
</dbReference>
<name>A0ABR9VMJ1_9SYNC</name>
<keyword evidence="3" id="KW-0546">Nucleotide metabolism</keyword>
<keyword evidence="5" id="KW-1185">Reference proteome</keyword>
<dbReference type="HAMAP" id="MF_00528">
    <property type="entry name" value="Maf"/>
    <property type="match status" value="1"/>
</dbReference>
<dbReference type="RefSeq" id="WP_190598333.1">
    <property type="nucleotide sequence ID" value="NZ_JADEVV010000003.1"/>
</dbReference>
<evidence type="ECO:0000256" key="1">
    <source>
        <dbReference type="ARBA" id="ARBA00001968"/>
    </source>
</evidence>
<dbReference type="EMBL" id="JADEVV010000003">
    <property type="protein sequence ID" value="MBE9252547.1"/>
    <property type="molecule type" value="Genomic_DNA"/>
</dbReference>
<dbReference type="SUPFAM" id="SSF52972">
    <property type="entry name" value="ITPase-like"/>
    <property type="match status" value="1"/>
</dbReference>
<organism evidence="4 5">
    <name type="scientific">Synechocystis salina LEGE 00031</name>
    <dbReference type="NCBI Taxonomy" id="1828736"/>
    <lineage>
        <taxon>Bacteria</taxon>
        <taxon>Bacillati</taxon>
        <taxon>Cyanobacteriota</taxon>
        <taxon>Cyanophyceae</taxon>
        <taxon>Synechococcales</taxon>
        <taxon>Merismopediaceae</taxon>
        <taxon>Synechocystis</taxon>
    </lineage>
</organism>
<gene>
    <name evidence="4" type="primary">maf</name>
    <name evidence="4" type="ORF">IQ217_01510</name>
</gene>
<dbReference type="PIRSF" id="PIRSF006305">
    <property type="entry name" value="Maf"/>
    <property type="match status" value="1"/>
</dbReference>
<proteinExistence type="inferred from homology"/>
<comment type="function">
    <text evidence="3">Nucleoside triphosphate pyrophosphatase. May have a dual role in cell division arrest and in preventing the incorporation of modified nucleotides into cellular nucleic acids.</text>
</comment>
<reference evidence="4 5" key="1">
    <citation type="submission" date="2020-10" db="EMBL/GenBank/DDBJ databases">
        <authorList>
            <person name="Castelo-Branco R."/>
            <person name="Eusebio N."/>
            <person name="Adriana R."/>
            <person name="Vieira A."/>
            <person name="Brugerolle De Fraissinette N."/>
            <person name="Rezende De Castro R."/>
            <person name="Schneider M.P."/>
            <person name="Vasconcelos V."/>
            <person name="Leao P.N."/>
        </authorList>
    </citation>
    <scope>NUCLEOTIDE SEQUENCE [LARGE SCALE GENOMIC DNA]</scope>
    <source>
        <strain evidence="4 5">LEGE 00031</strain>
    </source>
</reference>
<comment type="cofactor">
    <cofactor evidence="1 3">
        <name>a divalent metal cation</name>
        <dbReference type="ChEBI" id="CHEBI:60240"/>
    </cofactor>
</comment>
<dbReference type="Gene3D" id="3.90.950.10">
    <property type="match status" value="1"/>
</dbReference>
<evidence type="ECO:0000313" key="5">
    <source>
        <dbReference type="Proteomes" id="UP000658720"/>
    </source>
</evidence>
<dbReference type="EC" id="3.6.1.9" evidence="3"/>
<protein>
    <recommendedName>
        <fullName evidence="3">Nucleoside triphosphate pyrophosphatase</fullName>
        <ecNumber evidence="3">3.6.1.9</ecNumber>
    </recommendedName>
    <alternativeName>
        <fullName evidence="3">Nucleotide pyrophosphatase</fullName>
        <shortName evidence="3">Nucleotide PPase</shortName>
    </alternativeName>
</protein>
<comment type="caution">
    <text evidence="4">The sequence shown here is derived from an EMBL/GenBank/DDBJ whole genome shotgun (WGS) entry which is preliminary data.</text>
</comment>
<sequence length="197" mass="20984">MRPTFVLASASPARKRLLEMAGIAPLVAVSHFDESSLTADNTVALVEALAKAKAETVASKFADALILGCDSLLLVNGQTYGKPESPAVAIARWQTMRGQVGELYTGHALIDRTQNRCLCQTGLTKVHFADVDDDTIQAYVDSGEPLQCAGAFALEGKGGMLINKLDGCSSNVIGLSLPILRSLLQRLGYSLADFWQS</sequence>
<comment type="catalytic activity">
    <reaction evidence="3">
        <text>a 2'-deoxyribonucleoside 5'-triphosphate + H2O = a 2'-deoxyribonucleoside 5'-phosphate + diphosphate + H(+)</text>
        <dbReference type="Rhea" id="RHEA:44644"/>
        <dbReference type="ChEBI" id="CHEBI:15377"/>
        <dbReference type="ChEBI" id="CHEBI:15378"/>
        <dbReference type="ChEBI" id="CHEBI:33019"/>
        <dbReference type="ChEBI" id="CHEBI:61560"/>
        <dbReference type="ChEBI" id="CHEBI:65317"/>
        <dbReference type="EC" id="3.6.1.9"/>
    </reaction>
</comment>
<evidence type="ECO:0000256" key="3">
    <source>
        <dbReference type="HAMAP-Rule" id="MF_00528"/>
    </source>
</evidence>
<comment type="subcellular location">
    <subcellularLocation>
        <location evidence="3">Cytoplasm</location>
    </subcellularLocation>
</comment>
<accession>A0ABR9VMJ1</accession>
<keyword evidence="3" id="KW-0963">Cytoplasm</keyword>
<comment type="similarity">
    <text evidence="3">Belongs to the Maf family.</text>
</comment>
<feature type="active site" description="Proton acceptor" evidence="3">
    <location>
        <position position="70"/>
    </location>
</feature>
<dbReference type="NCBIfam" id="TIGR00172">
    <property type="entry name" value="maf"/>
    <property type="match status" value="1"/>
</dbReference>
<dbReference type="PANTHER" id="PTHR43213">
    <property type="entry name" value="BIFUNCTIONAL DTTP/UTP PYROPHOSPHATASE/METHYLTRANSFERASE PROTEIN-RELATED"/>
    <property type="match status" value="1"/>
</dbReference>
<dbReference type="InterPro" id="IPR003697">
    <property type="entry name" value="Maf-like"/>
</dbReference>
<dbReference type="CDD" id="cd00555">
    <property type="entry name" value="Maf"/>
    <property type="match status" value="1"/>
</dbReference>
<comment type="catalytic activity">
    <reaction evidence="3">
        <text>a ribonucleoside 5'-triphosphate + H2O = a ribonucleoside 5'-phosphate + diphosphate + H(+)</text>
        <dbReference type="Rhea" id="RHEA:23996"/>
        <dbReference type="ChEBI" id="CHEBI:15377"/>
        <dbReference type="ChEBI" id="CHEBI:15378"/>
        <dbReference type="ChEBI" id="CHEBI:33019"/>
        <dbReference type="ChEBI" id="CHEBI:58043"/>
        <dbReference type="ChEBI" id="CHEBI:61557"/>
        <dbReference type="EC" id="3.6.1.9"/>
    </reaction>
</comment>
<dbReference type="Proteomes" id="UP000658720">
    <property type="component" value="Unassembled WGS sequence"/>
</dbReference>